<keyword evidence="1" id="KW-0812">Transmembrane</keyword>
<comment type="caution">
    <text evidence="2">The sequence shown here is derived from an EMBL/GenBank/DDBJ whole genome shotgun (WGS) entry which is preliminary data.</text>
</comment>
<keyword evidence="1" id="KW-0472">Membrane</keyword>
<reference evidence="2 3" key="1">
    <citation type="submission" date="2021-06" db="EMBL/GenBank/DDBJ databases">
        <title>Caerostris darwini draft genome.</title>
        <authorList>
            <person name="Kono N."/>
            <person name="Arakawa K."/>
        </authorList>
    </citation>
    <scope>NUCLEOTIDE SEQUENCE [LARGE SCALE GENOMIC DNA]</scope>
</reference>
<keyword evidence="1" id="KW-1133">Transmembrane helix</keyword>
<gene>
    <name evidence="2" type="ORF">CDAR_25221</name>
</gene>
<dbReference type="EMBL" id="BPLQ01002707">
    <property type="protein sequence ID" value="GIX95205.1"/>
    <property type="molecule type" value="Genomic_DNA"/>
</dbReference>
<accession>A0AAV4PF83</accession>
<protein>
    <submittedName>
        <fullName evidence="2">Uncharacterized protein</fullName>
    </submittedName>
</protein>
<proteinExistence type="predicted"/>
<dbReference type="Proteomes" id="UP001054837">
    <property type="component" value="Unassembled WGS sequence"/>
</dbReference>
<keyword evidence="3" id="KW-1185">Reference proteome</keyword>
<feature type="transmembrane region" description="Helical" evidence="1">
    <location>
        <begin position="39"/>
        <end position="59"/>
    </location>
</feature>
<evidence type="ECO:0000313" key="2">
    <source>
        <dbReference type="EMBL" id="GIX95205.1"/>
    </source>
</evidence>
<evidence type="ECO:0000313" key="3">
    <source>
        <dbReference type="Proteomes" id="UP001054837"/>
    </source>
</evidence>
<evidence type="ECO:0000256" key="1">
    <source>
        <dbReference type="SAM" id="Phobius"/>
    </source>
</evidence>
<sequence length="100" mass="11643">MHDHDNQADVFPYGWYSSKQHSTRCHVETPGVYGPSYEFVWTAVLVNFSCFLRSLIYHFRESTDSGRISTNAAHLTFLNHTGHCRFWVNSTSLLMNRPFL</sequence>
<name>A0AAV4PF83_9ARAC</name>
<dbReference type="AlphaFoldDB" id="A0AAV4PF83"/>
<organism evidence="2 3">
    <name type="scientific">Caerostris darwini</name>
    <dbReference type="NCBI Taxonomy" id="1538125"/>
    <lineage>
        <taxon>Eukaryota</taxon>
        <taxon>Metazoa</taxon>
        <taxon>Ecdysozoa</taxon>
        <taxon>Arthropoda</taxon>
        <taxon>Chelicerata</taxon>
        <taxon>Arachnida</taxon>
        <taxon>Araneae</taxon>
        <taxon>Araneomorphae</taxon>
        <taxon>Entelegynae</taxon>
        <taxon>Araneoidea</taxon>
        <taxon>Araneidae</taxon>
        <taxon>Caerostris</taxon>
    </lineage>
</organism>